<keyword evidence="18" id="KW-1015">Disulfide bond</keyword>
<dbReference type="InterPro" id="IPR001508">
    <property type="entry name" value="Iono_Glu_rcpt_met"/>
</dbReference>
<dbReference type="InterPro" id="IPR015683">
    <property type="entry name" value="Ionotropic_Glu_rcpt"/>
</dbReference>
<keyword evidence="6 19" id="KW-1133">Transmembrane helix</keyword>
<comment type="subcellular location">
    <subcellularLocation>
        <location evidence="15">Postsynaptic cell membrane</location>
        <topology evidence="15">Multi-pass membrane protein</topology>
    </subcellularLocation>
</comment>
<dbReference type="EMBL" id="LJIJ01000016">
    <property type="protein sequence ID" value="ODN05777.1"/>
    <property type="molecule type" value="Genomic_DNA"/>
</dbReference>
<dbReference type="Proteomes" id="UP000094527">
    <property type="component" value="Unassembled WGS sequence"/>
</dbReference>
<dbReference type="GO" id="GO:0038023">
    <property type="term" value="F:signaling receptor activity"/>
    <property type="evidence" value="ECO:0007669"/>
    <property type="project" value="InterPro"/>
</dbReference>
<organism evidence="22 23">
    <name type="scientific">Orchesella cincta</name>
    <name type="common">Springtail</name>
    <name type="synonym">Podura cincta</name>
    <dbReference type="NCBI Taxonomy" id="48709"/>
    <lineage>
        <taxon>Eukaryota</taxon>
        <taxon>Metazoa</taxon>
        <taxon>Ecdysozoa</taxon>
        <taxon>Arthropoda</taxon>
        <taxon>Hexapoda</taxon>
        <taxon>Collembola</taxon>
        <taxon>Entomobryomorpha</taxon>
        <taxon>Entomobryoidea</taxon>
        <taxon>Orchesellidae</taxon>
        <taxon>Orchesellinae</taxon>
        <taxon>Orchesella</taxon>
    </lineage>
</organism>
<evidence type="ECO:0000256" key="17">
    <source>
        <dbReference type="PIRSR" id="PIRSR601508-2"/>
    </source>
</evidence>
<evidence type="ECO:0000256" key="13">
    <source>
        <dbReference type="ARBA" id="ARBA00023286"/>
    </source>
</evidence>
<evidence type="ECO:0000256" key="2">
    <source>
        <dbReference type="ARBA" id="ARBA00022448"/>
    </source>
</evidence>
<dbReference type="Pfam" id="PF01094">
    <property type="entry name" value="ANF_receptor"/>
    <property type="match status" value="1"/>
</dbReference>
<evidence type="ECO:0000256" key="8">
    <source>
        <dbReference type="ARBA" id="ARBA00023065"/>
    </source>
</evidence>
<dbReference type="STRING" id="48709.A0A1D2NKL0"/>
<dbReference type="FunFam" id="1.10.287.70:FF:000010">
    <property type="entry name" value="Putative glutamate receptor ionotropic kainate 1"/>
    <property type="match status" value="1"/>
</dbReference>
<dbReference type="PRINTS" id="PR00177">
    <property type="entry name" value="NMDARECEPTOR"/>
</dbReference>
<comment type="similarity">
    <text evidence="1">Belongs to the glutamate-gated ion channel (TC 1.A.10.1) family.</text>
</comment>
<dbReference type="OMA" id="WQYNQYS"/>
<feature type="transmembrane region" description="Helical" evidence="19">
    <location>
        <begin position="590"/>
        <end position="617"/>
    </location>
</feature>
<dbReference type="AlphaFoldDB" id="A0A1D2NKL0"/>
<feature type="domain" description="Ionotropic glutamate receptor C-terminal" evidence="20">
    <location>
        <begin position="468"/>
        <end position="844"/>
    </location>
</feature>
<evidence type="ECO:0000259" key="20">
    <source>
        <dbReference type="SMART" id="SM00079"/>
    </source>
</evidence>
<evidence type="ECO:0000256" key="1">
    <source>
        <dbReference type="ARBA" id="ARBA00008685"/>
    </source>
</evidence>
<dbReference type="InterPro" id="IPR001828">
    <property type="entry name" value="ANF_lig-bd_rcpt"/>
</dbReference>
<dbReference type="SMART" id="SM00079">
    <property type="entry name" value="PBPe"/>
    <property type="match status" value="1"/>
</dbReference>
<dbReference type="GO" id="GO:0015276">
    <property type="term" value="F:ligand-gated monoatomic ion channel activity"/>
    <property type="evidence" value="ECO:0007669"/>
    <property type="project" value="InterPro"/>
</dbReference>
<dbReference type="InterPro" id="IPR028082">
    <property type="entry name" value="Peripla_BP_I"/>
</dbReference>
<feature type="binding site" evidence="16">
    <location>
        <position position="781"/>
    </location>
    <ligand>
        <name>L-glutamate</name>
        <dbReference type="ChEBI" id="CHEBI:29985"/>
    </ligand>
</feature>
<evidence type="ECO:0000256" key="19">
    <source>
        <dbReference type="SAM" id="Phobius"/>
    </source>
</evidence>
<dbReference type="OrthoDB" id="5984008at2759"/>
<feature type="binding site" evidence="16">
    <location>
        <position position="730"/>
    </location>
    <ligand>
        <name>L-glutamate</name>
        <dbReference type="ChEBI" id="CHEBI:29985"/>
    </ligand>
</feature>
<keyword evidence="10 22" id="KW-0675">Receptor</keyword>
<dbReference type="Gene3D" id="3.40.50.2300">
    <property type="match status" value="2"/>
</dbReference>
<evidence type="ECO:0000256" key="5">
    <source>
        <dbReference type="ARBA" id="ARBA00022729"/>
    </source>
</evidence>
<keyword evidence="2" id="KW-0813">Transport</keyword>
<feature type="site" description="Interaction with the cone snail toxin Con-ikot-ikot" evidence="17">
    <location>
        <position position="735"/>
    </location>
</feature>
<evidence type="ECO:0000256" key="9">
    <source>
        <dbReference type="ARBA" id="ARBA00023136"/>
    </source>
</evidence>
<evidence type="ECO:0000256" key="7">
    <source>
        <dbReference type="ARBA" id="ARBA00023018"/>
    </source>
</evidence>
<keyword evidence="8" id="KW-0406">Ion transport</keyword>
<proteinExistence type="inferred from homology"/>
<dbReference type="Pfam" id="PF00060">
    <property type="entry name" value="Lig_chan"/>
    <property type="match status" value="1"/>
</dbReference>
<keyword evidence="5" id="KW-0732">Signal</keyword>
<evidence type="ECO:0000256" key="11">
    <source>
        <dbReference type="ARBA" id="ARBA00023180"/>
    </source>
</evidence>
<dbReference type="InterPro" id="IPR019594">
    <property type="entry name" value="Glu/Gly-bd"/>
</dbReference>
<evidence type="ECO:0000256" key="10">
    <source>
        <dbReference type="ARBA" id="ARBA00023170"/>
    </source>
</evidence>
<dbReference type="GO" id="GO:0045211">
    <property type="term" value="C:postsynaptic membrane"/>
    <property type="evidence" value="ECO:0007669"/>
    <property type="project" value="UniProtKB-SubCell"/>
</dbReference>
<evidence type="ECO:0000256" key="6">
    <source>
        <dbReference type="ARBA" id="ARBA00022989"/>
    </source>
</evidence>
<gene>
    <name evidence="22" type="ORF">Ocin01_00878</name>
</gene>
<feature type="binding site" evidence="16">
    <location>
        <position position="729"/>
    </location>
    <ligand>
        <name>L-glutamate</name>
        <dbReference type="ChEBI" id="CHEBI:29985"/>
    </ligand>
</feature>
<accession>A0A1D2NKL0</accession>
<dbReference type="SUPFAM" id="SSF53850">
    <property type="entry name" value="Periplasmic binding protein-like II"/>
    <property type="match status" value="1"/>
</dbReference>
<evidence type="ECO:0000256" key="12">
    <source>
        <dbReference type="ARBA" id="ARBA00023257"/>
    </source>
</evidence>
<feature type="disulfide bond" evidence="18">
    <location>
        <begin position="793"/>
        <end position="854"/>
    </location>
</feature>
<evidence type="ECO:0000256" key="14">
    <source>
        <dbReference type="ARBA" id="ARBA00023303"/>
    </source>
</evidence>
<evidence type="ECO:0000313" key="22">
    <source>
        <dbReference type="EMBL" id="ODN05777.1"/>
    </source>
</evidence>
<keyword evidence="9 19" id="KW-0472">Membrane</keyword>
<dbReference type="SMART" id="SM00918">
    <property type="entry name" value="Lig_chan-Glu_bd"/>
    <property type="match status" value="1"/>
</dbReference>
<evidence type="ECO:0000259" key="21">
    <source>
        <dbReference type="SMART" id="SM00918"/>
    </source>
</evidence>
<evidence type="ECO:0000313" key="23">
    <source>
        <dbReference type="Proteomes" id="UP000094527"/>
    </source>
</evidence>
<keyword evidence="3" id="KW-1003">Cell membrane</keyword>
<keyword evidence="23" id="KW-1185">Reference proteome</keyword>
<feature type="transmembrane region" description="Helical" evidence="19">
    <location>
        <begin position="868"/>
        <end position="893"/>
    </location>
</feature>
<evidence type="ECO:0000256" key="16">
    <source>
        <dbReference type="PIRSR" id="PIRSR601508-1"/>
    </source>
</evidence>
<dbReference type="FunFam" id="3.40.190.10:FF:000024">
    <property type="entry name" value="Glutamate receptor, ionotropic, delta 1"/>
    <property type="match status" value="1"/>
</dbReference>
<reference evidence="22 23" key="1">
    <citation type="journal article" date="2016" name="Genome Biol. Evol.">
        <title>Gene Family Evolution Reflects Adaptation to Soil Environmental Stressors in the Genome of the Collembolan Orchesella cincta.</title>
        <authorList>
            <person name="Faddeeva-Vakhrusheva A."/>
            <person name="Derks M.F."/>
            <person name="Anvar S.Y."/>
            <person name="Agamennone V."/>
            <person name="Suring W."/>
            <person name="Smit S."/>
            <person name="van Straalen N.M."/>
            <person name="Roelofs D."/>
        </authorList>
    </citation>
    <scope>NUCLEOTIDE SEQUENCE [LARGE SCALE GENOMIC DNA]</scope>
    <source>
        <tissue evidence="22">Mixed pool</tissue>
    </source>
</reference>
<dbReference type="Gene3D" id="3.40.190.10">
    <property type="entry name" value="Periplasmic binding protein-like II"/>
    <property type="match status" value="2"/>
</dbReference>
<name>A0A1D2NKL0_ORCCI</name>
<evidence type="ECO:0000256" key="18">
    <source>
        <dbReference type="PIRSR" id="PIRSR601508-3"/>
    </source>
</evidence>
<dbReference type="InterPro" id="IPR001320">
    <property type="entry name" value="Iontro_rcpt_C"/>
</dbReference>
<keyword evidence="14" id="KW-0407">Ion channel</keyword>
<evidence type="ECO:0000256" key="15">
    <source>
        <dbReference type="ARBA" id="ARBA00034104"/>
    </source>
</evidence>
<feature type="binding site" evidence="16">
    <location>
        <position position="558"/>
    </location>
    <ligand>
        <name>L-glutamate</name>
        <dbReference type="ChEBI" id="CHEBI:29985"/>
    </ligand>
</feature>
<comment type="caution">
    <text evidence="22">The sequence shown here is derived from an EMBL/GenBank/DDBJ whole genome shotgun (WGS) entry which is preliminary data.</text>
</comment>
<dbReference type="PANTHER" id="PTHR18966">
    <property type="entry name" value="IONOTROPIC GLUTAMATE RECEPTOR"/>
    <property type="match status" value="1"/>
</dbReference>
<evidence type="ECO:0000256" key="4">
    <source>
        <dbReference type="ARBA" id="ARBA00022692"/>
    </source>
</evidence>
<evidence type="ECO:0000256" key="3">
    <source>
        <dbReference type="ARBA" id="ARBA00022475"/>
    </source>
</evidence>
<dbReference type="Pfam" id="PF10613">
    <property type="entry name" value="Lig_chan-Glu_bd"/>
    <property type="match status" value="1"/>
</dbReference>
<keyword evidence="13" id="KW-1071">Ligand-gated ion channel</keyword>
<feature type="binding site" evidence="16">
    <location>
        <position position="553"/>
    </location>
    <ligand>
        <name>L-glutamate</name>
        <dbReference type="ChEBI" id="CHEBI:29985"/>
    </ligand>
</feature>
<keyword evidence="4 19" id="KW-0812">Transmembrane</keyword>
<keyword evidence="11" id="KW-0325">Glycoprotein</keyword>
<keyword evidence="7" id="KW-0770">Synapse</keyword>
<feature type="domain" description="Ionotropic glutamate receptor L-glutamate and glycine-binding" evidence="21">
    <location>
        <begin position="478"/>
        <end position="542"/>
    </location>
</feature>
<sequence>MRERATVNPISILLSPEDDIEAVKVILGLAASSAADSDKMKTHVGIPSEYYLREGVFVAVHGIPRILTVAIVLPEDQKNGPVDFGYKWGIKALNKDPVLLPNTTIVGKAIYVKQGDTFRASKELCKLLGTGVVTILGAPSDIDPSLEWKLFWTSAAMDIPLFLPTPSYSHYKAGSEGSTDRLPDPEFAVRLAPTLKTWAMVVRDLVAYLKLTHIAIIYEDEKGLMKMQSLLREPVPVGDIIVRRVTPDTYRQVLAEVKGREIRHLMIDCKLTSLPDLLRAIMTLQMTDYKYHYMLANVDLGIVDMTGFIRANVNLTSFRIVNQESRSLKEKWSDLRAYGDEDVSSAIWDKKTPSIQAETAFAYDSVMVLGRGLSSLDASHNIQPANLSCDRDVPWADGLSLLNYITAVDYKGLSGPVAFKEGDRSTIKIDVVRLGPTGLKEVGLWSSDRQLNISNHESFWDTGIKNVTLVVTCVLETPYVKLNPAGNLTGNARFEGFSVDLLKLIAKNVGFKYVLEVVPDGKYGVYDHENGEWNGVVRQLIDKSVDLAIGAITINYARESVIDFTKPFMNLGISILFKVPNRREAQLFSFLNPLAVEIWLSVVASYVLVSLTIFIVARFSPNEWSSTTATIKYTGSAAVGVVRNQFSFENAFWYPVGTLMQQGSDLNPKTTSTRIVGGIWWFFSIVIVSSYTANLAAFLTVERMSTPIESAEDLAEQSEIAYGTLEAGSTMTFFRDSKIETYQKMWRFMESRKPSVFVSTYDEGIKRVIEGNYGNYAFLMESTSLDYAVKQNCNLTQIGGLLDSKGFGIATPIGSPWRDKISLAILEMQEKGVIQWYYNKWWTPETGKEEIYQCNREYKKQDNKASALGVDSIGGVFVVLVVGLLVAVVVSILEFCWNAKTNATSDEVALCSEMAEEAKFAFRCRGPRRRPALTRHCARCQDGHQKPHTPTAYHDYHTYPHHHHIGAVSDNLLMYPVYFEEILHVSISNNDCSYCLTGLKGAK</sequence>
<feature type="site" description="Crucial to convey clamshell closure to channel opening" evidence="17">
    <location>
        <position position="708"/>
    </location>
</feature>
<feature type="transmembrane region" description="Helical" evidence="19">
    <location>
        <begin position="679"/>
        <end position="701"/>
    </location>
</feature>
<protein>
    <submittedName>
        <fullName evidence="22">Glutamate receptor ionotropic, kainate 2</fullName>
    </submittedName>
</protein>
<dbReference type="SUPFAM" id="SSF53822">
    <property type="entry name" value="Periplasmic binding protein-like I"/>
    <property type="match status" value="1"/>
</dbReference>
<dbReference type="Gene3D" id="1.10.287.70">
    <property type="match status" value="1"/>
</dbReference>
<dbReference type="FunFam" id="3.40.190.10:FF:000060">
    <property type="entry name" value="Glutamate receptor ionotropic, kainate 1"/>
    <property type="match status" value="1"/>
</dbReference>
<keyword evidence="12" id="KW-0628">Postsynaptic cell membrane</keyword>